<feature type="transmembrane region" description="Helical" evidence="11">
    <location>
        <begin position="40"/>
        <end position="60"/>
    </location>
</feature>
<proteinExistence type="inferred from homology"/>
<dbReference type="Pfam" id="PF00067">
    <property type="entry name" value="p450"/>
    <property type="match status" value="1"/>
</dbReference>
<evidence type="ECO:0000313" key="12">
    <source>
        <dbReference type="EMBL" id="KDR74760.1"/>
    </source>
</evidence>
<dbReference type="Proteomes" id="UP000027222">
    <property type="component" value="Unassembled WGS sequence"/>
</dbReference>
<sequence length="558" mass="62782">MDFTCSASTIHGSQFWGSFPKLKGKSEKIPFFVFYSSPSLGMWSSYITLAILIGSVGCVFRRCFSRRLPLPPGPKPLPLIGNLHQLPRKDLLREYHRWSSIYGPIIYMHIVGRQFIILNSLKVIVDLFEKRSSIYSTRPRLVMAGELVGRDDTSVLFLKYGSRLKACRQIMHNWMGPKAVAKVYPQQDQGANLLLANLLETPEKFSRHIRANAGSLVLKFGYGIQCAGSEDPWILMSEELSKITSTASQPGRWLVDSLPFLRYLPRWIPGTKFLEYAEASRRVNMNVLRLPFERVKDQIREGTAQPSWTSNALLADGVAEMTPDQLYALQVSAGSLYAGGIETVVATIRTFILMMARHPEVQRKAQAEIDSVVGIRRLPNINDKEQLPFVGQVIKEVYRINPVAPLVPHSLDIDDVYEGYRIPKGAWVMANMWAVFHDPEAYSEPDTFNPERFLETPTHQAEMDPTPLAFGVGRRFCPGYHFALSFVFLNVAQILSVFDICPMVDKEGRELVPPPKFDLGHLSIPSEFDCSIKPRSAEKASLVQDIVATLQPAQPPAN</sequence>
<reference evidence="13" key="1">
    <citation type="journal article" date="2014" name="Proc. Natl. Acad. Sci. U.S.A.">
        <title>Extensive sampling of basidiomycete genomes demonstrates inadequacy of the white-rot/brown-rot paradigm for wood decay fungi.</title>
        <authorList>
            <person name="Riley R."/>
            <person name="Salamov A.A."/>
            <person name="Brown D.W."/>
            <person name="Nagy L.G."/>
            <person name="Floudas D."/>
            <person name="Held B.W."/>
            <person name="Levasseur A."/>
            <person name="Lombard V."/>
            <person name="Morin E."/>
            <person name="Otillar R."/>
            <person name="Lindquist E.A."/>
            <person name="Sun H."/>
            <person name="LaButti K.M."/>
            <person name="Schmutz J."/>
            <person name="Jabbour D."/>
            <person name="Luo H."/>
            <person name="Baker S.E."/>
            <person name="Pisabarro A.G."/>
            <person name="Walton J.D."/>
            <person name="Blanchette R.A."/>
            <person name="Henrissat B."/>
            <person name="Martin F."/>
            <person name="Cullen D."/>
            <person name="Hibbett D.S."/>
            <person name="Grigoriev I.V."/>
        </authorList>
    </citation>
    <scope>NUCLEOTIDE SEQUENCE [LARGE SCALE GENOMIC DNA]</scope>
    <source>
        <strain evidence="13">CBS 339.88</strain>
    </source>
</reference>
<evidence type="ECO:0000256" key="5">
    <source>
        <dbReference type="ARBA" id="ARBA00022723"/>
    </source>
</evidence>
<keyword evidence="7 9" id="KW-0408">Iron</keyword>
<protein>
    <recommendedName>
        <fullName evidence="14">Cytochrome P450</fullName>
    </recommendedName>
</protein>
<dbReference type="PANTHER" id="PTHR46300">
    <property type="entry name" value="P450, PUTATIVE (EUROFUNG)-RELATED-RELATED"/>
    <property type="match status" value="1"/>
</dbReference>
<evidence type="ECO:0000256" key="9">
    <source>
        <dbReference type="PIRSR" id="PIRSR602401-1"/>
    </source>
</evidence>
<dbReference type="CDD" id="cd11065">
    <property type="entry name" value="CYP64-like"/>
    <property type="match status" value="1"/>
</dbReference>
<comment type="cofactor">
    <cofactor evidence="1 9">
        <name>heme</name>
        <dbReference type="ChEBI" id="CHEBI:30413"/>
    </cofactor>
</comment>
<dbReference type="STRING" id="685588.A0A067SUZ0"/>
<evidence type="ECO:0008006" key="14">
    <source>
        <dbReference type="Google" id="ProtNLM"/>
    </source>
</evidence>
<evidence type="ECO:0000313" key="13">
    <source>
        <dbReference type="Proteomes" id="UP000027222"/>
    </source>
</evidence>
<evidence type="ECO:0000256" key="4">
    <source>
        <dbReference type="ARBA" id="ARBA00022617"/>
    </source>
</evidence>
<keyword evidence="5 9" id="KW-0479">Metal-binding</keyword>
<dbReference type="PANTHER" id="PTHR46300:SF7">
    <property type="entry name" value="P450, PUTATIVE (EUROFUNG)-RELATED"/>
    <property type="match status" value="1"/>
</dbReference>
<dbReference type="InterPro" id="IPR036396">
    <property type="entry name" value="Cyt_P450_sf"/>
</dbReference>
<dbReference type="HOGENOM" id="CLU_001570_2_3_1"/>
<gene>
    <name evidence="12" type="ORF">GALMADRAFT_157349</name>
</gene>
<keyword evidence="11" id="KW-1133">Transmembrane helix</keyword>
<dbReference type="InterPro" id="IPR001128">
    <property type="entry name" value="Cyt_P450"/>
</dbReference>
<dbReference type="InterPro" id="IPR017972">
    <property type="entry name" value="Cyt_P450_CS"/>
</dbReference>
<evidence type="ECO:0000256" key="11">
    <source>
        <dbReference type="SAM" id="Phobius"/>
    </source>
</evidence>
<feature type="binding site" description="axial binding residue" evidence="9">
    <location>
        <position position="477"/>
    </location>
    <ligand>
        <name>heme</name>
        <dbReference type="ChEBI" id="CHEBI:30413"/>
    </ligand>
    <ligandPart>
        <name>Fe</name>
        <dbReference type="ChEBI" id="CHEBI:18248"/>
    </ligandPart>
</feature>
<keyword evidence="11" id="KW-0472">Membrane</keyword>
<evidence type="ECO:0000256" key="7">
    <source>
        <dbReference type="ARBA" id="ARBA00023004"/>
    </source>
</evidence>
<dbReference type="EMBL" id="KL142382">
    <property type="protein sequence ID" value="KDR74760.1"/>
    <property type="molecule type" value="Genomic_DNA"/>
</dbReference>
<dbReference type="OrthoDB" id="2789670at2759"/>
<dbReference type="PRINTS" id="PR00463">
    <property type="entry name" value="EP450I"/>
</dbReference>
<accession>A0A067SUZ0</accession>
<evidence type="ECO:0000256" key="6">
    <source>
        <dbReference type="ARBA" id="ARBA00023002"/>
    </source>
</evidence>
<name>A0A067SUZ0_GALM3</name>
<dbReference type="GO" id="GO:0004497">
    <property type="term" value="F:monooxygenase activity"/>
    <property type="evidence" value="ECO:0007669"/>
    <property type="project" value="UniProtKB-KW"/>
</dbReference>
<dbReference type="PROSITE" id="PS00086">
    <property type="entry name" value="CYTOCHROME_P450"/>
    <property type="match status" value="1"/>
</dbReference>
<dbReference type="Gene3D" id="1.10.630.10">
    <property type="entry name" value="Cytochrome P450"/>
    <property type="match status" value="1"/>
</dbReference>
<keyword evidence="4 9" id="KW-0349">Heme</keyword>
<dbReference type="InterPro" id="IPR050364">
    <property type="entry name" value="Cytochrome_P450_fung"/>
</dbReference>
<comment type="similarity">
    <text evidence="3 10">Belongs to the cytochrome P450 family.</text>
</comment>
<comment type="pathway">
    <text evidence="2">Secondary metabolite biosynthesis.</text>
</comment>
<dbReference type="GO" id="GO:0005506">
    <property type="term" value="F:iron ion binding"/>
    <property type="evidence" value="ECO:0007669"/>
    <property type="project" value="InterPro"/>
</dbReference>
<evidence type="ECO:0000256" key="2">
    <source>
        <dbReference type="ARBA" id="ARBA00005179"/>
    </source>
</evidence>
<organism evidence="12 13">
    <name type="scientific">Galerina marginata (strain CBS 339.88)</name>
    <dbReference type="NCBI Taxonomy" id="685588"/>
    <lineage>
        <taxon>Eukaryota</taxon>
        <taxon>Fungi</taxon>
        <taxon>Dikarya</taxon>
        <taxon>Basidiomycota</taxon>
        <taxon>Agaricomycotina</taxon>
        <taxon>Agaricomycetes</taxon>
        <taxon>Agaricomycetidae</taxon>
        <taxon>Agaricales</taxon>
        <taxon>Agaricineae</taxon>
        <taxon>Strophariaceae</taxon>
        <taxon>Galerina</taxon>
    </lineage>
</organism>
<dbReference type="AlphaFoldDB" id="A0A067SUZ0"/>
<dbReference type="InterPro" id="IPR002401">
    <property type="entry name" value="Cyt_P450_E_grp-I"/>
</dbReference>
<evidence type="ECO:0000256" key="10">
    <source>
        <dbReference type="RuleBase" id="RU000461"/>
    </source>
</evidence>
<dbReference type="GO" id="GO:0020037">
    <property type="term" value="F:heme binding"/>
    <property type="evidence" value="ECO:0007669"/>
    <property type="project" value="InterPro"/>
</dbReference>
<keyword evidence="11" id="KW-0812">Transmembrane</keyword>
<keyword evidence="8 10" id="KW-0503">Monooxygenase</keyword>
<evidence type="ECO:0000256" key="1">
    <source>
        <dbReference type="ARBA" id="ARBA00001971"/>
    </source>
</evidence>
<evidence type="ECO:0000256" key="3">
    <source>
        <dbReference type="ARBA" id="ARBA00010617"/>
    </source>
</evidence>
<dbReference type="SUPFAM" id="SSF48264">
    <property type="entry name" value="Cytochrome P450"/>
    <property type="match status" value="1"/>
</dbReference>
<evidence type="ECO:0000256" key="8">
    <source>
        <dbReference type="ARBA" id="ARBA00023033"/>
    </source>
</evidence>
<keyword evidence="6 10" id="KW-0560">Oxidoreductase</keyword>
<dbReference type="PRINTS" id="PR00385">
    <property type="entry name" value="P450"/>
</dbReference>
<keyword evidence="13" id="KW-1185">Reference proteome</keyword>
<dbReference type="GO" id="GO:0016705">
    <property type="term" value="F:oxidoreductase activity, acting on paired donors, with incorporation or reduction of molecular oxygen"/>
    <property type="evidence" value="ECO:0007669"/>
    <property type="project" value="InterPro"/>
</dbReference>